<dbReference type="EMBL" id="JASCZI010182714">
    <property type="protein sequence ID" value="MED6188472.1"/>
    <property type="molecule type" value="Genomic_DNA"/>
</dbReference>
<feature type="region of interest" description="Disordered" evidence="1">
    <location>
        <begin position="1"/>
        <end position="22"/>
    </location>
</feature>
<sequence length="66" mass="7473">MSNLPYVGPRPNTRPKSPTDSHKGALTLIIRSTQDLDHIYTDLVRIYLLNNRSHNGYIKGRSALPQ</sequence>
<reference evidence="2 3" key="1">
    <citation type="journal article" date="2023" name="Plants (Basel)">
        <title>Bridging the Gap: Combining Genomics and Transcriptomics Approaches to Understand Stylosanthes scabra, an Orphan Legume from the Brazilian Caatinga.</title>
        <authorList>
            <person name="Ferreira-Neto J.R.C."/>
            <person name="da Silva M.D."/>
            <person name="Binneck E."/>
            <person name="de Melo N.F."/>
            <person name="da Silva R.H."/>
            <person name="de Melo A.L.T.M."/>
            <person name="Pandolfi V."/>
            <person name="Bustamante F.O."/>
            <person name="Brasileiro-Vidal A.C."/>
            <person name="Benko-Iseppon A.M."/>
        </authorList>
    </citation>
    <scope>NUCLEOTIDE SEQUENCE [LARGE SCALE GENOMIC DNA]</scope>
    <source>
        <tissue evidence="2">Leaves</tissue>
    </source>
</reference>
<dbReference type="Proteomes" id="UP001341840">
    <property type="component" value="Unassembled WGS sequence"/>
</dbReference>
<keyword evidence="3" id="KW-1185">Reference proteome</keyword>
<comment type="caution">
    <text evidence="2">The sequence shown here is derived from an EMBL/GenBank/DDBJ whole genome shotgun (WGS) entry which is preliminary data.</text>
</comment>
<protein>
    <submittedName>
        <fullName evidence="2">Uncharacterized protein</fullName>
    </submittedName>
</protein>
<name>A0ABU6WSZ5_9FABA</name>
<feature type="non-terminal residue" evidence="2">
    <location>
        <position position="66"/>
    </location>
</feature>
<evidence type="ECO:0000256" key="1">
    <source>
        <dbReference type="SAM" id="MobiDB-lite"/>
    </source>
</evidence>
<evidence type="ECO:0000313" key="3">
    <source>
        <dbReference type="Proteomes" id="UP001341840"/>
    </source>
</evidence>
<gene>
    <name evidence="2" type="ORF">PIB30_086266</name>
</gene>
<organism evidence="2 3">
    <name type="scientific">Stylosanthes scabra</name>
    <dbReference type="NCBI Taxonomy" id="79078"/>
    <lineage>
        <taxon>Eukaryota</taxon>
        <taxon>Viridiplantae</taxon>
        <taxon>Streptophyta</taxon>
        <taxon>Embryophyta</taxon>
        <taxon>Tracheophyta</taxon>
        <taxon>Spermatophyta</taxon>
        <taxon>Magnoliopsida</taxon>
        <taxon>eudicotyledons</taxon>
        <taxon>Gunneridae</taxon>
        <taxon>Pentapetalae</taxon>
        <taxon>rosids</taxon>
        <taxon>fabids</taxon>
        <taxon>Fabales</taxon>
        <taxon>Fabaceae</taxon>
        <taxon>Papilionoideae</taxon>
        <taxon>50 kb inversion clade</taxon>
        <taxon>dalbergioids sensu lato</taxon>
        <taxon>Dalbergieae</taxon>
        <taxon>Pterocarpus clade</taxon>
        <taxon>Stylosanthes</taxon>
    </lineage>
</organism>
<evidence type="ECO:0000313" key="2">
    <source>
        <dbReference type="EMBL" id="MED6188472.1"/>
    </source>
</evidence>
<accession>A0ABU6WSZ5</accession>
<proteinExistence type="predicted"/>